<dbReference type="RefSeq" id="WP_075062580.1">
    <property type="nucleotide sequence ID" value="NZ_LGCL01000022.1"/>
</dbReference>
<organism evidence="3 4">
    <name type="scientific">Ornatilinea apprima</name>
    <dbReference type="NCBI Taxonomy" id="1134406"/>
    <lineage>
        <taxon>Bacteria</taxon>
        <taxon>Bacillati</taxon>
        <taxon>Chloroflexota</taxon>
        <taxon>Anaerolineae</taxon>
        <taxon>Anaerolineales</taxon>
        <taxon>Anaerolineaceae</taxon>
        <taxon>Ornatilinea</taxon>
    </lineage>
</organism>
<dbReference type="PANTHER" id="PTHR43048">
    <property type="entry name" value="METHYLMALONYL-COA EPIMERASE"/>
    <property type="match status" value="1"/>
</dbReference>
<proteinExistence type="predicted"/>
<dbReference type="Pfam" id="PF00903">
    <property type="entry name" value="Glyoxalase"/>
    <property type="match status" value="1"/>
</dbReference>
<evidence type="ECO:0000256" key="1">
    <source>
        <dbReference type="ARBA" id="ARBA00022723"/>
    </source>
</evidence>
<accession>A0A0P6XW32</accession>
<dbReference type="Proteomes" id="UP000050417">
    <property type="component" value="Unassembled WGS sequence"/>
</dbReference>
<dbReference type="InterPro" id="IPR029068">
    <property type="entry name" value="Glyas_Bleomycin-R_OHBP_Dase"/>
</dbReference>
<dbReference type="EMBL" id="LGCL01000022">
    <property type="protein sequence ID" value="KPL77643.1"/>
    <property type="molecule type" value="Genomic_DNA"/>
</dbReference>
<gene>
    <name evidence="3" type="ORF">ADN00_08570</name>
</gene>
<dbReference type="Gene3D" id="3.10.180.10">
    <property type="entry name" value="2,3-Dihydroxybiphenyl 1,2-Dioxygenase, domain 1"/>
    <property type="match status" value="1"/>
</dbReference>
<dbReference type="GO" id="GO:0046872">
    <property type="term" value="F:metal ion binding"/>
    <property type="evidence" value="ECO:0007669"/>
    <property type="project" value="UniProtKB-KW"/>
</dbReference>
<sequence length="151" mass="16706">MPLECTYTHTNIVAKDWRKLAAFYQQVFNCQPVPPERDLQGEWLQRATGVEDAHLRGAHLRLPGCGENGPTLEIFQYNTLAAESPRAINQPGLAHLAFAVNDVRAARAEVLAHGGSDLGEVVTVQVPGKGEICFVYMRDPEGNILELQRWG</sequence>
<dbReference type="InterPro" id="IPR051785">
    <property type="entry name" value="MMCE/EMCE_epimerase"/>
</dbReference>
<keyword evidence="1" id="KW-0479">Metal-binding</keyword>
<dbReference type="GO" id="GO:0004493">
    <property type="term" value="F:methylmalonyl-CoA epimerase activity"/>
    <property type="evidence" value="ECO:0007669"/>
    <property type="project" value="TreeGrafter"/>
</dbReference>
<dbReference type="InterPro" id="IPR037523">
    <property type="entry name" value="VOC_core"/>
</dbReference>
<dbReference type="GO" id="GO:0046491">
    <property type="term" value="P:L-methylmalonyl-CoA metabolic process"/>
    <property type="evidence" value="ECO:0007669"/>
    <property type="project" value="TreeGrafter"/>
</dbReference>
<evidence type="ECO:0000313" key="3">
    <source>
        <dbReference type="EMBL" id="KPL77643.1"/>
    </source>
</evidence>
<protein>
    <submittedName>
        <fullName evidence="3">Glyoxalase</fullName>
    </submittedName>
</protein>
<reference evidence="3 4" key="1">
    <citation type="submission" date="2015-07" db="EMBL/GenBank/DDBJ databases">
        <title>Genome sequence of Ornatilinea apprima DSM 23815.</title>
        <authorList>
            <person name="Hemp J."/>
            <person name="Ward L.M."/>
            <person name="Pace L.A."/>
            <person name="Fischer W.W."/>
        </authorList>
    </citation>
    <scope>NUCLEOTIDE SEQUENCE [LARGE SCALE GENOMIC DNA]</scope>
    <source>
        <strain evidence="3 4">P3M-1</strain>
    </source>
</reference>
<dbReference type="PANTHER" id="PTHR43048:SF5">
    <property type="entry name" value="BLR5325 PROTEIN"/>
    <property type="match status" value="1"/>
</dbReference>
<evidence type="ECO:0000259" key="2">
    <source>
        <dbReference type="PROSITE" id="PS51819"/>
    </source>
</evidence>
<dbReference type="SUPFAM" id="SSF54593">
    <property type="entry name" value="Glyoxalase/Bleomycin resistance protein/Dihydroxybiphenyl dioxygenase"/>
    <property type="match status" value="1"/>
</dbReference>
<dbReference type="PROSITE" id="PS51819">
    <property type="entry name" value="VOC"/>
    <property type="match status" value="1"/>
</dbReference>
<keyword evidence="4" id="KW-1185">Reference proteome</keyword>
<dbReference type="STRING" id="1134406.ADN00_08570"/>
<evidence type="ECO:0000313" key="4">
    <source>
        <dbReference type="Proteomes" id="UP000050417"/>
    </source>
</evidence>
<name>A0A0P6XW32_9CHLR</name>
<feature type="domain" description="VOC" evidence="2">
    <location>
        <begin position="6"/>
        <end position="150"/>
    </location>
</feature>
<dbReference type="OrthoDB" id="9795618at2"/>
<dbReference type="AlphaFoldDB" id="A0A0P6XW32"/>
<comment type="caution">
    <text evidence="3">The sequence shown here is derived from an EMBL/GenBank/DDBJ whole genome shotgun (WGS) entry which is preliminary data.</text>
</comment>
<dbReference type="InterPro" id="IPR004360">
    <property type="entry name" value="Glyas_Fos-R_dOase_dom"/>
</dbReference>